<dbReference type="CDD" id="cd19543">
    <property type="entry name" value="DCL_NRPS"/>
    <property type="match status" value="1"/>
</dbReference>
<dbReference type="InterPro" id="IPR006162">
    <property type="entry name" value="Ppantetheine_attach_site"/>
</dbReference>
<gene>
    <name evidence="8" type="ORF">FOE67_00450</name>
</gene>
<protein>
    <submittedName>
        <fullName evidence="8">Amino acid adenylation domain-containing protein</fullName>
    </submittedName>
</protein>
<dbReference type="Pfam" id="PF00501">
    <property type="entry name" value="AMP-binding"/>
    <property type="match status" value="2"/>
</dbReference>
<evidence type="ECO:0000313" key="9">
    <source>
        <dbReference type="Proteomes" id="UP000530234"/>
    </source>
</evidence>
<dbReference type="FunFam" id="1.10.1200.10:FF:000016">
    <property type="entry name" value="Non-ribosomal peptide synthase"/>
    <property type="match status" value="1"/>
</dbReference>
<evidence type="ECO:0000259" key="7">
    <source>
        <dbReference type="PROSITE" id="PS50075"/>
    </source>
</evidence>
<keyword evidence="3" id="KW-0596">Phosphopantetheine</keyword>
<dbReference type="GO" id="GO:0008610">
    <property type="term" value="P:lipid biosynthetic process"/>
    <property type="evidence" value="ECO:0007669"/>
    <property type="project" value="UniProtKB-ARBA"/>
</dbReference>
<evidence type="ECO:0000256" key="6">
    <source>
        <dbReference type="ARBA" id="ARBA00023194"/>
    </source>
</evidence>
<keyword evidence="5" id="KW-0677">Repeat</keyword>
<organism evidence="8 9">
    <name type="scientific">Streptomyces calidiresistens</name>
    <dbReference type="NCBI Taxonomy" id="1485586"/>
    <lineage>
        <taxon>Bacteria</taxon>
        <taxon>Bacillati</taxon>
        <taxon>Actinomycetota</taxon>
        <taxon>Actinomycetes</taxon>
        <taxon>Kitasatosporales</taxon>
        <taxon>Streptomycetaceae</taxon>
        <taxon>Streptomyces</taxon>
    </lineage>
</organism>
<dbReference type="InterPro" id="IPR042099">
    <property type="entry name" value="ANL_N_sf"/>
</dbReference>
<name>A0A7W3SZ86_9ACTN</name>
<evidence type="ECO:0000256" key="5">
    <source>
        <dbReference type="ARBA" id="ARBA00022737"/>
    </source>
</evidence>
<dbReference type="InterPro" id="IPR020845">
    <property type="entry name" value="AMP-binding_CS"/>
</dbReference>
<dbReference type="CDD" id="cd12117">
    <property type="entry name" value="A_NRPS_Srf_like"/>
    <property type="match status" value="1"/>
</dbReference>
<dbReference type="Gene3D" id="3.30.559.30">
    <property type="entry name" value="Nonribosomal peptide synthetase, condensation domain"/>
    <property type="match status" value="3"/>
</dbReference>
<feature type="domain" description="Carrier" evidence="7">
    <location>
        <begin position="946"/>
        <end position="1021"/>
    </location>
</feature>
<dbReference type="Gene3D" id="3.40.50.12780">
    <property type="entry name" value="N-terminal domain of ligase-like"/>
    <property type="match status" value="1"/>
</dbReference>
<dbReference type="GO" id="GO:0003824">
    <property type="term" value="F:catalytic activity"/>
    <property type="evidence" value="ECO:0007669"/>
    <property type="project" value="InterPro"/>
</dbReference>
<dbReference type="Gene3D" id="3.40.50.980">
    <property type="match status" value="2"/>
</dbReference>
<dbReference type="PANTHER" id="PTHR45527:SF1">
    <property type="entry name" value="FATTY ACID SYNTHASE"/>
    <property type="match status" value="1"/>
</dbReference>
<dbReference type="FunFam" id="3.40.50.980:FF:000001">
    <property type="entry name" value="Non-ribosomal peptide synthetase"/>
    <property type="match status" value="1"/>
</dbReference>
<dbReference type="InterPro" id="IPR020806">
    <property type="entry name" value="PKS_PP-bd"/>
</dbReference>
<accession>A0A7W3SZ86</accession>
<dbReference type="Gene3D" id="3.30.559.10">
    <property type="entry name" value="Chloramphenicol acetyltransferase-like domain"/>
    <property type="match status" value="3"/>
</dbReference>
<dbReference type="FunFam" id="3.40.50.12780:FF:000012">
    <property type="entry name" value="Non-ribosomal peptide synthetase"/>
    <property type="match status" value="1"/>
</dbReference>
<keyword evidence="4" id="KW-0597">Phosphoprotein</keyword>
<dbReference type="Gene3D" id="1.10.1200.10">
    <property type="entry name" value="ACP-like"/>
    <property type="match status" value="2"/>
</dbReference>
<dbReference type="GO" id="GO:0031177">
    <property type="term" value="F:phosphopantetheine binding"/>
    <property type="evidence" value="ECO:0007669"/>
    <property type="project" value="InterPro"/>
</dbReference>
<comment type="similarity">
    <text evidence="2">Belongs to the ATP-dependent AMP-binding enzyme family.</text>
</comment>
<dbReference type="Pfam" id="PF13193">
    <property type="entry name" value="AMP-binding_C"/>
    <property type="match status" value="2"/>
</dbReference>
<dbReference type="FunFam" id="2.30.38.10:FF:000001">
    <property type="entry name" value="Non-ribosomal peptide synthetase PvdI"/>
    <property type="match status" value="2"/>
</dbReference>
<keyword evidence="9" id="KW-1185">Reference proteome</keyword>
<dbReference type="Gene3D" id="2.30.38.10">
    <property type="entry name" value="Luciferase, Domain 3"/>
    <property type="match status" value="1"/>
</dbReference>
<dbReference type="PROSITE" id="PS00455">
    <property type="entry name" value="AMP_BINDING"/>
    <property type="match status" value="2"/>
</dbReference>
<proteinExistence type="inferred from homology"/>
<evidence type="ECO:0000256" key="1">
    <source>
        <dbReference type="ARBA" id="ARBA00001957"/>
    </source>
</evidence>
<dbReference type="InterPro" id="IPR025110">
    <property type="entry name" value="AMP-bd_C"/>
</dbReference>
<dbReference type="Pfam" id="PF00550">
    <property type="entry name" value="PP-binding"/>
    <property type="match status" value="2"/>
</dbReference>
<dbReference type="EMBL" id="VKHS01000003">
    <property type="protein sequence ID" value="MBB0228018.1"/>
    <property type="molecule type" value="Genomic_DNA"/>
</dbReference>
<keyword evidence="6" id="KW-0045">Antibiotic biosynthesis</keyword>
<dbReference type="GO" id="GO:0044550">
    <property type="term" value="P:secondary metabolite biosynthetic process"/>
    <property type="evidence" value="ECO:0007669"/>
    <property type="project" value="UniProtKB-ARBA"/>
</dbReference>
<evidence type="ECO:0000313" key="8">
    <source>
        <dbReference type="EMBL" id="MBB0228018.1"/>
    </source>
</evidence>
<dbReference type="CDD" id="cd19540">
    <property type="entry name" value="LCL_NRPS-like"/>
    <property type="match status" value="1"/>
</dbReference>
<reference evidence="9" key="1">
    <citation type="submission" date="2019-10" db="EMBL/GenBank/DDBJ databases">
        <title>Streptomyces sp. nov., a novel actinobacterium isolated from alkaline environment.</title>
        <authorList>
            <person name="Golinska P."/>
        </authorList>
    </citation>
    <scope>NUCLEOTIDE SEQUENCE [LARGE SCALE GENOMIC DNA]</scope>
    <source>
        <strain evidence="9">DSM 42108</strain>
    </source>
</reference>
<comment type="cofactor">
    <cofactor evidence="1">
        <name>pantetheine 4'-phosphate</name>
        <dbReference type="ChEBI" id="CHEBI:47942"/>
    </cofactor>
</comment>
<dbReference type="GO" id="GO:0072330">
    <property type="term" value="P:monocarboxylic acid biosynthetic process"/>
    <property type="evidence" value="ECO:0007669"/>
    <property type="project" value="UniProtKB-ARBA"/>
</dbReference>
<comment type="caution">
    <text evidence="8">The sequence shown here is derived from an EMBL/GenBank/DDBJ whole genome shotgun (WGS) entry which is preliminary data.</text>
</comment>
<dbReference type="FunFam" id="3.30.559.10:FF:000012">
    <property type="entry name" value="Non-ribosomal peptide synthetase"/>
    <property type="match status" value="1"/>
</dbReference>
<evidence type="ECO:0000256" key="4">
    <source>
        <dbReference type="ARBA" id="ARBA00022553"/>
    </source>
</evidence>
<dbReference type="CDD" id="cd17652">
    <property type="entry name" value="A_NRPS_CmdD_like"/>
    <property type="match status" value="1"/>
</dbReference>
<sequence>MSTKQNPSPDAVLPLTPLQEGLLFHAQYDDRVGPDVYVMQLGMDIDGPLDVPALRVAARALLERHGNLRAGFRHEGTRPLQFIPGSVEPPWREVDLTDLPGEERDTALRELTERDRATRFDLRRPPLLRFTVVRTAENRHRLLVTNHHILLDGWSAPILVRELFELYAAGGDAGALPPVTPYRYHLAWLAKRDRAAAGEAWREALDGLDGPTMLAAMPDDRSASVLPRRVGGRLSPGTTARLGRRVREYGLTLNTVVQAAWGLLLGRMTDRADVTFGMTLAGRPPEIPGVNTMVGLFLNTVPVRVRLRRDESLAALCERIREEQSRLMAHQHLGLAEIQRTVGRGDLFDTLTVLENFPVDPAALTLPGGLSVTDVFSTDGAHYPLALMVMPGSSLELRFTYRPDAFTETEVEALRTRLVTVLESFVEDPTTPVGAVDVLDAAERSLLLGEKHPAPAPTAARTLPELLALRATETPGRRALVCGDRSLDYAELNERVERIAAWLRDRGVRDEEPVGISMDRSMEFVLAVLGVIRAGAVYVPIDHRWPPARRDHVLADSGISLVLEQGDLPGDHPVPEGGVPMPPGPERVAYIMYTSGSTGRPKGVAVTHRGIADLAADSRFAGGAQERVLLQSAHAFDASTYQMWIPLLNGGTLVVGPPGEPDIAGIARVLAEQRITATLFTTGLFRLIAAEAPETFRPLREVWTGGEALSAASVRRVLDACPDTTVVNAYGPTEVTVMASAQELPPGEPVPDPVPIGAPLDGKRVHVLDGDLRLSPVGVPGELYVAGVGLARGYRGRPGLTAERFVANPFGAPGERMYRTGDVVRRLADGRLEFVGRRDNQVKLRGFRIELGEIEAALADHEAVGQAAVVVREDRPGVRQLVGYAVPAPGAAPDAGELRARLAERLPEYMVPRPIVVLDALPLTTNGKLDHAALPAPDHESEEAREPRTPHEELLCGLFADVLGLPSVSVDDNFFELGGHSLLATRLVGRVRVVLGVELPIRAVFEAPTVVALALRLTDSPTAVRAPLRPVPRPERVPLSFAQRRLWFLNRMEGPGDTYNIPFAVRLSGALDVPALTAAFHDVVTRHEALRTVFPDADGEPWQRVVPAEEARVPLEVSDVPGAGLSAALDAAASTGFDLAVDLPIRAWLFRVSDDEHVLCAVVHHIAGDGWSRTPLVRDLGEAYRARSNGTAPSWRPLPVQYADYTLWQREVLGDERDGNSIAAAQLAYWREQLAGAPQEIELPADRPRPPVATHRGGSVPVRIDAELHEGLRALAARTDTTPFMVFQAALAALLYRLGAGEDIPIGTPVAGRTDAAADDLVGFFVNTLVLRTDVSGDPCFVDLLRRVRATALGAYAHQDLPFERLVDLVGADRSLSHNPLFQVMLAYQNNDIRDIELPGLRVTAREVPLPVAKVDLELSLAEDADGVSGILNHSTDLFDRESAERIVAHLVTLLRAVVAEPTRPIRRLEILSPAQREQLLAEGHGPESSEAARTVPALFAERAAASADRPAVVSGGVTLDYATLAARVNRLARLLIGRGVGPEDRVALVLPRSIDLTTAVLAVMTAGAAHVPVDPNHPADRIDHMISDSDPALVVTVAALADRLPPRAGEPLLLDDPGVLDALAELPGTGVTDAERRAPLSVDHPAYVIYTSGSTGLPKGVVVPHRGLGSLAAWQARRLGVDAGSRVGQFAAPSFDASVWETVMALLNGAALVLAPAGGPVLGEALTDFLTTGGITHATLTPTALSGADPQAAPPGLTLVTAGEACPRDLVARWSPGRRVINAYGPTETTVCATASGPLDGTVTPPIGGPIANTRVYVLDAGMNPCPVGVPGELYVAGVGLARGYRGRPGLTAERFVANPFGAPGERMYRTGDVVRRLADGRLEFVGRRDNQVKLRGFRIELGEIETVLSDCPGVEGAAVVVREDRPGVRQLVGYAVPAPGAEPDAGELRAHLAERLPEYMVPQAFVVVDALPLTVNGKLDHAALPAPEFTTGGAGEGPTGDAEEILAEAFREVLGLPGVGVRDNFFELGGDSIVSIKLVGRARRGGLVITPRDVFEHKSVAALAAVARPVDELPAEDPDAGIGGVPLTPMTHWLRELGGRIERFHQSVLLRVPARVDPESLTTAVRTVLDHHDALRLRLTVTDGEWSQEVRPRGSVDAADCVTRVDTTGADREKRRALIAMHAERAVRELSPTDGAMLRVVWFDAGPREPGRLLVVGHHLAVDGVSWRVLVPDLAAAWQAAVESRDAALQPVGTSWRRWAQWLTELAAQPARAARVAWWADQLREEDVPVTAEPRDPALDTMGTQSALALTLPGPVTERLLTAVPTAARCGVEDVLLTAFALAVSDWRRRAGLGAGTSVLVDLERHGRQIPDDADLDLSRTVGWFTSLAPVRLDLGPVSWGQVFGDATALHKALTRVKETLREMPDEGVGYGLLRHLNPRTREELARFDPPQFGFNYLGRAAVAGDADAEDWTMSADGDVLRELGGDPDMPASHALSLNVLVEDTADGPRLIANWTWPRRLLDPGDVRRLADGWFRALTALAEHAGERRPADLSPSDLSLIDLEADDLGVLEAEWRKTR</sequence>
<dbReference type="Gene3D" id="3.30.300.30">
    <property type="match status" value="2"/>
</dbReference>
<dbReference type="GO" id="GO:0017000">
    <property type="term" value="P:antibiotic biosynthetic process"/>
    <property type="evidence" value="ECO:0007669"/>
    <property type="project" value="UniProtKB-KW"/>
</dbReference>
<dbReference type="GO" id="GO:0005737">
    <property type="term" value="C:cytoplasm"/>
    <property type="evidence" value="ECO:0007669"/>
    <property type="project" value="TreeGrafter"/>
</dbReference>
<dbReference type="PROSITE" id="PS00012">
    <property type="entry name" value="PHOSPHOPANTETHEINE"/>
    <property type="match status" value="2"/>
</dbReference>
<dbReference type="NCBIfam" id="TIGR01720">
    <property type="entry name" value="NRPS-para261"/>
    <property type="match status" value="1"/>
</dbReference>
<feature type="domain" description="Carrier" evidence="7">
    <location>
        <begin position="1999"/>
        <end position="2073"/>
    </location>
</feature>
<dbReference type="InterPro" id="IPR009081">
    <property type="entry name" value="PP-bd_ACP"/>
</dbReference>
<dbReference type="FunFam" id="3.30.559.30:FF:000001">
    <property type="entry name" value="Non-ribosomal peptide synthetase"/>
    <property type="match status" value="1"/>
</dbReference>
<dbReference type="InterPro" id="IPR000873">
    <property type="entry name" value="AMP-dep_synth/lig_dom"/>
</dbReference>
<dbReference type="Pfam" id="PF00668">
    <property type="entry name" value="Condensation"/>
    <property type="match status" value="3"/>
</dbReference>
<dbReference type="RefSeq" id="WP_182659731.1">
    <property type="nucleotide sequence ID" value="NZ_VKHS01000003.1"/>
</dbReference>
<dbReference type="FunFam" id="1.10.1200.10:FF:000005">
    <property type="entry name" value="Nonribosomal peptide synthetase 1"/>
    <property type="match status" value="1"/>
</dbReference>
<dbReference type="InterPro" id="IPR023213">
    <property type="entry name" value="CAT-like_dom_sf"/>
</dbReference>
<dbReference type="PROSITE" id="PS50075">
    <property type="entry name" value="CARRIER"/>
    <property type="match status" value="2"/>
</dbReference>
<evidence type="ECO:0000256" key="2">
    <source>
        <dbReference type="ARBA" id="ARBA00006432"/>
    </source>
</evidence>
<dbReference type="SMART" id="SM00823">
    <property type="entry name" value="PKS_PP"/>
    <property type="match status" value="2"/>
</dbReference>
<dbReference type="InterPro" id="IPR045851">
    <property type="entry name" value="AMP-bd_C_sf"/>
</dbReference>
<dbReference type="InterPro" id="IPR010060">
    <property type="entry name" value="NRPS_synth"/>
</dbReference>
<dbReference type="FunFam" id="3.30.300.30:FF:000010">
    <property type="entry name" value="Enterobactin synthetase component F"/>
    <property type="match status" value="2"/>
</dbReference>
<dbReference type="SUPFAM" id="SSF47336">
    <property type="entry name" value="ACP-like"/>
    <property type="match status" value="2"/>
</dbReference>
<dbReference type="Proteomes" id="UP000530234">
    <property type="component" value="Unassembled WGS sequence"/>
</dbReference>
<dbReference type="InterPro" id="IPR010071">
    <property type="entry name" value="AA_adenyl_dom"/>
</dbReference>
<dbReference type="PANTHER" id="PTHR45527">
    <property type="entry name" value="NONRIBOSOMAL PEPTIDE SYNTHETASE"/>
    <property type="match status" value="1"/>
</dbReference>
<evidence type="ECO:0000256" key="3">
    <source>
        <dbReference type="ARBA" id="ARBA00022450"/>
    </source>
</evidence>
<dbReference type="SUPFAM" id="SSF52777">
    <property type="entry name" value="CoA-dependent acyltransferases"/>
    <property type="match status" value="6"/>
</dbReference>
<dbReference type="GO" id="GO:0043041">
    <property type="term" value="P:amino acid activation for nonribosomal peptide biosynthetic process"/>
    <property type="evidence" value="ECO:0007669"/>
    <property type="project" value="TreeGrafter"/>
</dbReference>
<dbReference type="NCBIfam" id="TIGR01733">
    <property type="entry name" value="AA-adenyl-dom"/>
    <property type="match status" value="2"/>
</dbReference>
<dbReference type="InterPro" id="IPR001242">
    <property type="entry name" value="Condensation_dom"/>
</dbReference>
<dbReference type="InterPro" id="IPR036736">
    <property type="entry name" value="ACP-like_sf"/>
</dbReference>
<dbReference type="SUPFAM" id="SSF56801">
    <property type="entry name" value="Acetyl-CoA synthetase-like"/>
    <property type="match status" value="2"/>
</dbReference>